<name>A0ABS7DKT0_9FIRM</name>
<dbReference type="RefSeq" id="WP_219964085.1">
    <property type="nucleotide sequence ID" value="NZ_JAGFNZ010000001.1"/>
</dbReference>
<dbReference type="Proteomes" id="UP000719942">
    <property type="component" value="Unassembled WGS sequence"/>
</dbReference>
<dbReference type="PROSITE" id="PS51257">
    <property type="entry name" value="PROKAR_LIPOPROTEIN"/>
    <property type="match status" value="1"/>
</dbReference>
<evidence type="ECO:0000256" key="1">
    <source>
        <dbReference type="SAM" id="SignalP"/>
    </source>
</evidence>
<dbReference type="PANTHER" id="PTHR35271:SF1">
    <property type="entry name" value="ABC TRANSPORTER, SUBSTRATE-BINDING LIPOPROTEIN"/>
    <property type="match status" value="1"/>
</dbReference>
<evidence type="ECO:0000313" key="2">
    <source>
        <dbReference type="EMBL" id="MBW7571697.1"/>
    </source>
</evidence>
<dbReference type="InterPro" id="IPR028082">
    <property type="entry name" value="Peripla_BP_I"/>
</dbReference>
<keyword evidence="3" id="KW-1185">Reference proteome</keyword>
<dbReference type="PANTHER" id="PTHR35271">
    <property type="entry name" value="ABC TRANSPORTER, SUBSTRATE-BINDING LIPOPROTEIN-RELATED"/>
    <property type="match status" value="1"/>
</dbReference>
<gene>
    <name evidence="2" type="ORF">J5W02_02620</name>
</gene>
<accession>A0ABS7DKT0</accession>
<reference evidence="2 3" key="1">
    <citation type="submission" date="2021-03" db="EMBL/GenBank/DDBJ databases">
        <title>Caproiciproducens sp. nov. isolated from feces of cow.</title>
        <authorList>
            <person name="Choi J.-Y."/>
        </authorList>
    </citation>
    <scope>NUCLEOTIDE SEQUENCE [LARGE SCALE GENOMIC DNA]</scope>
    <source>
        <strain evidence="2 3">AGMB10547</strain>
    </source>
</reference>
<feature type="signal peptide" evidence="1">
    <location>
        <begin position="1"/>
        <end position="29"/>
    </location>
</feature>
<proteinExistence type="predicted"/>
<dbReference type="Pfam" id="PF04392">
    <property type="entry name" value="ABC_sub_bind"/>
    <property type="match status" value="1"/>
</dbReference>
<keyword evidence="1" id="KW-0732">Signal</keyword>
<comment type="caution">
    <text evidence="2">The sequence shown here is derived from an EMBL/GenBank/DDBJ whole genome shotgun (WGS) entry which is preliminary data.</text>
</comment>
<feature type="chain" id="PRO_5046977314" evidence="1">
    <location>
        <begin position="30"/>
        <end position="348"/>
    </location>
</feature>
<dbReference type="SUPFAM" id="SSF53822">
    <property type="entry name" value="Periplasmic binding protein-like I"/>
    <property type="match status" value="1"/>
</dbReference>
<dbReference type="InterPro" id="IPR007487">
    <property type="entry name" value="ABC_transpt-TYRBP-like"/>
</dbReference>
<protein>
    <submittedName>
        <fullName evidence="2">ABC transporter substrate-binding protein</fullName>
    </submittedName>
</protein>
<organism evidence="2 3">
    <name type="scientific">Caproiciproducens faecalis</name>
    <dbReference type="NCBI Taxonomy" id="2820301"/>
    <lineage>
        <taxon>Bacteria</taxon>
        <taxon>Bacillati</taxon>
        <taxon>Bacillota</taxon>
        <taxon>Clostridia</taxon>
        <taxon>Eubacteriales</taxon>
        <taxon>Acutalibacteraceae</taxon>
        <taxon>Caproiciproducens</taxon>
    </lineage>
</organism>
<evidence type="ECO:0000313" key="3">
    <source>
        <dbReference type="Proteomes" id="UP000719942"/>
    </source>
</evidence>
<dbReference type="CDD" id="cd06325">
    <property type="entry name" value="PBP1_ABC_unchar_transporter"/>
    <property type="match status" value="1"/>
</dbReference>
<dbReference type="Gene3D" id="3.40.50.2300">
    <property type="match status" value="2"/>
</dbReference>
<dbReference type="EMBL" id="JAGFNZ010000001">
    <property type="protein sequence ID" value="MBW7571697.1"/>
    <property type="molecule type" value="Genomic_DNA"/>
</dbReference>
<sequence length="348" mass="36289">MKNNRNHAVKKMMAGVLAAAIAASFTACSSGTAASSAAASQAQSQSGAKNFKVGVIQYATHPSLDNCYTGFKAGLEEAGFKDGGNITIDFQNAQGDNANGDLIAKNMVSKKYDMIMGIATPAAMSAYSAAKSTDIPVVFTAVSDAVAAGIVKSNEKPEVNCTGSSDVLPLEQQMKMIRAFLPNAKKIGILYTTSEPNSVSQLAQFKELAPKYNFEIVDVGVTNASEVAAAAATAVSKGVDCINNFTDNNVVDNLSSVLQAAGKANIPVFGSEEEQVKNGCLASQSIDYVALGKETGKMAAKILKGEAKASETPVYMVKDCTPVYNKAVMEKLKLTLPSEYSGATAVTK</sequence>